<comment type="similarity">
    <text evidence="2">Belongs to the bacterial solute-binding protein 1 family.</text>
</comment>
<reference evidence="3 4" key="1">
    <citation type="submission" date="2024-09" db="EMBL/GenBank/DDBJ databases">
        <authorList>
            <person name="Sun Q."/>
            <person name="Mori K."/>
        </authorList>
    </citation>
    <scope>NUCLEOTIDE SEQUENCE [LARGE SCALE GENOMIC DNA]</scope>
    <source>
        <strain evidence="3 4">TBRC 5777</strain>
    </source>
</reference>
<dbReference type="EMBL" id="JBHLUN010000010">
    <property type="protein sequence ID" value="MFC0409601.1"/>
    <property type="molecule type" value="Genomic_DNA"/>
</dbReference>
<dbReference type="InterPro" id="IPR050490">
    <property type="entry name" value="Bact_solute-bd_prot1"/>
</dbReference>
<dbReference type="SUPFAM" id="SSF53850">
    <property type="entry name" value="Periplasmic binding protein-like II"/>
    <property type="match status" value="1"/>
</dbReference>
<dbReference type="Pfam" id="PF01547">
    <property type="entry name" value="SBP_bac_1"/>
    <property type="match status" value="1"/>
</dbReference>
<dbReference type="InterPro" id="IPR006059">
    <property type="entry name" value="SBP"/>
</dbReference>
<accession>A0ABV6JV59</accession>
<sequence length="431" mass="47224">MLKRRHLLQAGLSVATLSTLLGPTGSAPSWSQASNRVRLLWWGSKERSDRTMRVNELYAKSHPGATVDGESLGWSDYWPKLATQVVGRNAPDVIQMDYRYLFEYARRGTLAAFDPFMPKILDITDFGPQATDVGRVNGKLYGVNFGSNSAGTVYNTKAFETAGVAPPNADTTWDQLAAIGEEMTKKSGRSDYYGVSDSGMREAILEIYLRQRGKQLYTADEKLGFDAGDIEAWLTMWHEMRQRKAIPPADVAAAYKDSVETSSLSLGKAALDFPHSNQLVAYQQLSRDPLAITMIPNIGAGAKPGQYLKPSMFLSIYARSQRLEEAARFVDFCVTDPEAGKVLGVERGVPASKAQRAAIADSLEPISKAQVDYIDLVSSRMGDNPPPPPKGAGEIALSLRRFNELVGFGRMKPREAAAQFVSDAKDVLDRG</sequence>
<dbReference type="Proteomes" id="UP001589865">
    <property type="component" value="Unassembled WGS sequence"/>
</dbReference>
<dbReference type="PANTHER" id="PTHR43649">
    <property type="entry name" value="ARABINOSE-BINDING PROTEIN-RELATED"/>
    <property type="match status" value="1"/>
</dbReference>
<comment type="caution">
    <text evidence="3">The sequence shown here is derived from an EMBL/GenBank/DDBJ whole genome shotgun (WGS) entry which is preliminary data.</text>
</comment>
<keyword evidence="4" id="KW-1185">Reference proteome</keyword>
<evidence type="ECO:0000256" key="1">
    <source>
        <dbReference type="ARBA" id="ARBA00004418"/>
    </source>
</evidence>
<dbReference type="Gene3D" id="3.40.190.10">
    <property type="entry name" value="Periplasmic binding protein-like II"/>
    <property type="match status" value="2"/>
</dbReference>
<name>A0ABV6JV59_9PROT</name>
<dbReference type="RefSeq" id="WP_377045351.1">
    <property type="nucleotide sequence ID" value="NZ_JBHLUN010000010.1"/>
</dbReference>
<evidence type="ECO:0000313" key="4">
    <source>
        <dbReference type="Proteomes" id="UP001589865"/>
    </source>
</evidence>
<dbReference type="PANTHER" id="PTHR43649:SF11">
    <property type="entry name" value="ABC TRANSPORTER SUBSTRATE-BINDING PROTEIN YESO-RELATED"/>
    <property type="match status" value="1"/>
</dbReference>
<evidence type="ECO:0000256" key="2">
    <source>
        <dbReference type="ARBA" id="ARBA00008520"/>
    </source>
</evidence>
<protein>
    <submittedName>
        <fullName evidence="3">ABC transporter substrate-binding protein</fullName>
    </submittedName>
</protein>
<proteinExistence type="inferred from homology"/>
<comment type="subcellular location">
    <subcellularLocation>
        <location evidence="1">Periplasm</location>
    </subcellularLocation>
</comment>
<evidence type="ECO:0000313" key="3">
    <source>
        <dbReference type="EMBL" id="MFC0409601.1"/>
    </source>
</evidence>
<organism evidence="3 4">
    <name type="scientific">Roseomonas elaeocarpi</name>
    <dbReference type="NCBI Taxonomy" id="907779"/>
    <lineage>
        <taxon>Bacteria</taxon>
        <taxon>Pseudomonadati</taxon>
        <taxon>Pseudomonadota</taxon>
        <taxon>Alphaproteobacteria</taxon>
        <taxon>Acetobacterales</taxon>
        <taxon>Roseomonadaceae</taxon>
        <taxon>Roseomonas</taxon>
    </lineage>
</organism>
<gene>
    <name evidence="3" type="ORF">ACFFGY_15215</name>
</gene>